<sequence length="124" mass="14544">MELSVICDVKACIVVFEPNEKKVKTWPENPETVREIINLYEDFASKKESKNRDSEATVKAENLDEDSWLMRMSEESIQDILRETDLTIEVVAKKIDFLKRVDEEMKNASKGKRFLFAQEKKQQK</sequence>
<evidence type="ECO:0000313" key="2">
    <source>
        <dbReference type="Proteomes" id="UP001630127"/>
    </source>
</evidence>
<dbReference type="Gene3D" id="3.40.1810.10">
    <property type="entry name" value="Transcription factor, MADS-box"/>
    <property type="match status" value="1"/>
</dbReference>
<organism evidence="1 2">
    <name type="scientific">Cinchona calisaya</name>
    <dbReference type="NCBI Taxonomy" id="153742"/>
    <lineage>
        <taxon>Eukaryota</taxon>
        <taxon>Viridiplantae</taxon>
        <taxon>Streptophyta</taxon>
        <taxon>Embryophyta</taxon>
        <taxon>Tracheophyta</taxon>
        <taxon>Spermatophyta</taxon>
        <taxon>Magnoliopsida</taxon>
        <taxon>eudicotyledons</taxon>
        <taxon>Gunneridae</taxon>
        <taxon>Pentapetalae</taxon>
        <taxon>asterids</taxon>
        <taxon>lamiids</taxon>
        <taxon>Gentianales</taxon>
        <taxon>Rubiaceae</taxon>
        <taxon>Cinchonoideae</taxon>
        <taxon>Cinchoneae</taxon>
        <taxon>Cinchona</taxon>
    </lineage>
</organism>
<name>A0ABD3B377_9GENT</name>
<comment type="caution">
    <text evidence="1">The sequence shown here is derived from an EMBL/GenBank/DDBJ whole genome shotgun (WGS) entry which is preliminary data.</text>
</comment>
<accession>A0ABD3B377</accession>
<proteinExistence type="predicted"/>
<gene>
    <name evidence="1" type="ORF">ACH5RR_001378</name>
</gene>
<reference evidence="1 2" key="1">
    <citation type="submission" date="2024-11" db="EMBL/GenBank/DDBJ databases">
        <title>A near-complete genome assembly of Cinchona calisaya.</title>
        <authorList>
            <person name="Lian D.C."/>
            <person name="Zhao X.W."/>
            <person name="Wei L."/>
        </authorList>
    </citation>
    <scope>NUCLEOTIDE SEQUENCE [LARGE SCALE GENOMIC DNA]</scope>
    <source>
        <tissue evidence="1">Nenye</tissue>
    </source>
</reference>
<dbReference type="InterPro" id="IPR036879">
    <property type="entry name" value="TF_MADSbox_sf"/>
</dbReference>
<evidence type="ECO:0000313" key="1">
    <source>
        <dbReference type="EMBL" id="KAL3538012.1"/>
    </source>
</evidence>
<dbReference type="EMBL" id="JBJUIK010000001">
    <property type="protein sequence ID" value="KAL3538012.1"/>
    <property type="molecule type" value="Genomic_DNA"/>
</dbReference>
<dbReference type="SUPFAM" id="SSF55455">
    <property type="entry name" value="SRF-like"/>
    <property type="match status" value="1"/>
</dbReference>
<dbReference type="AlphaFoldDB" id="A0ABD3B377"/>
<dbReference type="Proteomes" id="UP001630127">
    <property type="component" value="Unassembled WGS sequence"/>
</dbReference>
<protein>
    <submittedName>
        <fullName evidence="1">Uncharacterized protein</fullName>
    </submittedName>
</protein>
<keyword evidence="2" id="KW-1185">Reference proteome</keyword>